<dbReference type="EMBL" id="HBGG01016941">
    <property type="protein sequence ID" value="CAD9206465.1"/>
    <property type="molecule type" value="Transcribed_RNA"/>
</dbReference>
<gene>
    <name evidence="8" type="ORF">TCHU04912_LOCUS8701</name>
</gene>
<evidence type="ECO:0000313" key="8">
    <source>
        <dbReference type="EMBL" id="CAD9206465.1"/>
    </source>
</evidence>
<comment type="subcellular location">
    <subcellularLocation>
        <location evidence="2">Cytoplasm</location>
        <location evidence="2">Cytoskeleton</location>
        <location evidence="2">Cilium axoneme</location>
    </subcellularLocation>
    <subcellularLocation>
        <location evidence="1">Membrane</location>
    </subcellularLocation>
</comment>
<organism evidence="8">
    <name type="scientific">Tetraselmis chuii</name>
    <dbReference type="NCBI Taxonomy" id="63592"/>
    <lineage>
        <taxon>Eukaryota</taxon>
        <taxon>Viridiplantae</taxon>
        <taxon>Chlorophyta</taxon>
        <taxon>core chlorophytes</taxon>
        <taxon>Chlorodendrophyceae</taxon>
        <taxon>Chlorodendrales</taxon>
        <taxon>Chlorodendraceae</taxon>
        <taxon>Tetraselmis</taxon>
    </lineage>
</organism>
<evidence type="ECO:0000256" key="4">
    <source>
        <dbReference type="ARBA" id="ARBA00022737"/>
    </source>
</evidence>
<dbReference type="AlphaFoldDB" id="A0A7S1SRE9"/>
<sequence>MVALTLPCRYLSNNKLTGTIPKELSTLNLLNLFLDNNQLTGTIPMELSTMSLEELTLQGNYMSGNLYRNVRDLGWRNFEVLELMPQRVKAPTTPKPTQQEHSGSSAPLTAEDLDLNLFGDSNDTTLGGQTPHPGGDSAPLDQESSSGALRSEVVILFCALLVSSALLLQH</sequence>
<dbReference type="PANTHER" id="PTHR45974">
    <property type="entry name" value="RECEPTOR-LIKE PROTEIN 55"/>
    <property type="match status" value="1"/>
</dbReference>
<keyword evidence="5" id="KW-0472">Membrane</keyword>
<keyword evidence="6" id="KW-0325">Glycoprotein</keyword>
<reference evidence="8" key="1">
    <citation type="submission" date="2021-01" db="EMBL/GenBank/DDBJ databases">
        <authorList>
            <person name="Corre E."/>
            <person name="Pelletier E."/>
            <person name="Niang G."/>
            <person name="Scheremetjew M."/>
            <person name="Finn R."/>
            <person name="Kale V."/>
            <person name="Holt S."/>
            <person name="Cochrane G."/>
            <person name="Meng A."/>
            <person name="Brown T."/>
            <person name="Cohen L."/>
        </authorList>
    </citation>
    <scope>NUCLEOTIDE SEQUENCE</scope>
    <source>
        <strain evidence="8">PLY429</strain>
    </source>
</reference>
<keyword evidence="4" id="KW-0677">Repeat</keyword>
<feature type="compositionally biased region" description="Polar residues" evidence="7">
    <location>
        <begin position="119"/>
        <end position="128"/>
    </location>
</feature>
<dbReference type="Pfam" id="PF00560">
    <property type="entry name" value="LRR_1"/>
    <property type="match status" value="2"/>
</dbReference>
<dbReference type="GO" id="GO:0016020">
    <property type="term" value="C:membrane"/>
    <property type="evidence" value="ECO:0007669"/>
    <property type="project" value="UniProtKB-SubCell"/>
</dbReference>
<dbReference type="InterPro" id="IPR001611">
    <property type="entry name" value="Leu-rich_rpt"/>
</dbReference>
<accession>A0A7S1SRE9</accession>
<protein>
    <submittedName>
        <fullName evidence="8">Uncharacterized protein</fullName>
    </submittedName>
</protein>
<evidence type="ECO:0000256" key="7">
    <source>
        <dbReference type="SAM" id="MobiDB-lite"/>
    </source>
</evidence>
<proteinExistence type="predicted"/>
<keyword evidence="3" id="KW-0732">Signal</keyword>
<dbReference type="GO" id="GO:0005930">
    <property type="term" value="C:axoneme"/>
    <property type="evidence" value="ECO:0007669"/>
    <property type="project" value="UniProtKB-SubCell"/>
</dbReference>
<evidence type="ECO:0000256" key="1">
    <source>
        <dbReference type="ARBA" id="ARBA00004370"/>
    </source>
</evidence>
<evidence type="ECO:0000256" key="2">
    <source>
        <dbReference type="ARBA" id="ARBA00004430"/>
    </source>
</evidence>
<evidence type="ECO:0000256" key="6">
    <source>
        <dbReference type="ARBA" id="ARBA00023180"/>
    </source>
</evidence>
<evidence type="ECO:0000256" key="5">
    <source>
        <dbReference type="ARBA" id="ARBA00023136"/>
    </source>
</evidence>
<evidence type="ECO:0000256" key="3">
    <source>
        <dbReference type="ARBA" id="ARBA00022729"/>
    </source>
</evidence>
<dbReference type="InterPro" id="IPR032675">
    <property type="entry name" value="LRR_dom_sf"/>
</dbReference>
<dbReference type="SUPFAM" id="SSF52058">
    <property type="entry name" value="L domain-like"/>
    <property type="match status" value="1"/>
</dbReference>
<name>A0A7S1SRE9_9CHLO</name>
<dbReference type="PANTHER" id="PTHR45974:SF266">
    <property type="entry name" value="LEUCINE-RICH REPEAT RECEPTOR PROTEIN KINASE HPCA1"/>
    <property type="match status" value="1"/>
</dbReference>
<dbReference type="Gene3D" id="3.80.10.10">
    <property type="entry name" value="Ribonuclease Inhibitor"/>
    <property type="match status" value="1"/>
</dbReference>
<feature type="region of interest" description="Disordered" evidence="7">
    <location>
        <begin position="119"/>
        <end position="144"/>
    </location>
</feature>